<dbReference type="Pfam" id="PF18975">
    <property type="entry name" value="DUF5711"/>
    <property type="match status" value="1"/>
</dbReference>
<evidence type="ECO:0000256" key="2">
    <source>
        <dbReference type="SAM" id="Phobius"/>
    </source>
</evidence>
<protein>
    <submittedName>
        <fullName evidence="3">Uncharacterized protein</fullName>
    </submittedName>
</protein>
<reference evidence="3 4" key="1">
    <citation type="submission" date="2019-07" db="EMBL/GenBank/DDBJ databases">
        <title>Draft genome sequences of 15 bacterial species constituting the stable defined intestinal microbiota of the GM15 gnotobiotic mouse model.</title>
        <authorList>
            <person name="Elie C."/>
            <person name="Mathieu A."/>
            <person name="Saliou A."/>
            <person name="Darnaud M."/>
            <person name="Leulier F."/>
            <person name="Tamellini A."/>
        </authorList>
    </citation>
    <scope>NUCLEOTIDE SEQUENCE [LARGE SCALE GENOMIC DNA]</scope>
    <source>
        <strain evidence="4">ASF 502</strain>
    </source>
</reference>
<keyword evidence="2" id="KW-1133">Transmembrane helix</keyword>
<dbReference type="OrthoDB" id="1779345at2"/>
<accession>A0A9X5CB87</accession>
<dbReference type="EMBL" id="VIRB01000076">
    <property type="protein sequence ID" value="NDO69537.1"/>
    <property type="molecule type" value="Genomic_DNA"/>
</dbReference>
<dbReference type="AlphaFoldDB" id="A0A9X5CB87"/>
<proteinExistence type="predicted"/>
<organism evidence="3 4">
    <name type="scientific">Schaedlerella arabinosiphila</name>
    <dbReference type="NCBI Taxonomy" id="2044587"/>
    <lineage>
        <taxon>Bacteria</taxon>
        <taxon>Bacillati</taxon>
        <taxon>Bacillota</taxon>
        <taxon>Clostridia</taxon>
        <taxon>Lachnospirales</taxon>
        <taxon>Lachnospiraceae</taxon>
        <taxon>Schaedlerella</taxon>
    </lineage>
</organism>
<name>A0A9X5CB87_9FIRM</name>
<dbReference type="Proteomes" id="UP000474104">
    <property type="component" value="Unassembled WGS sequence"/>
</dbReference>
<keyword evidence="2" id="KW-0472">Membrane</keyword>
<dbReference type="InterPro" id="IPR043765">
    <property type="entry name" value="DUF5711"/>
</dbReference>
<feature type="region of interest" description="Disordered" evidence="1">
    <location>
        <begin position="1"/>
        <end position="27"/>
    </location>
</feature>
<feature type="transmembrane region" description="Helical" evidence="2">
    <location>
        <begin position="35"/>
        <end position="53"/>
    </location>
</feature>
<evidence type="ECO:0000256" key="1">
    <source>
        <dbReference type="SAM" id="MobiDB-lite"/>
    </source>
</evidence>
<evidence type="ECO:0000313" key="3">
    <source>
        <dbReference type="EMBL" id="NDO69537.1"/>
    </source>
</evidence>
<evidence type="ECO:0000313" key="4">
    <source>
        <dbReference type="Proteomes" id="UP000474104"/>
    </source>
</evidence>
<comment type="caution">
    <text evidence="3">The sequence shown here is derived from an EMBL/GenBank/DDBJ whole genome shotgun (WGS) entry which is preliminary data.</text>
</comment>
<sequence>MTQKKNPNLKLMEPPGPEKPRKKKRRHPRIRLKKLAVPVFLTGMVLLGTYLLITNHLYHKAAQTASYKRETSDSNRYAAFRNGIIRYGRNGVTFLSRRNEVLWIQPGQFQNPVVDINNQTFAIADSGGNSIQIFTEKGLKGEFETNLPIEKFSLSNQGIVSAILKNENAPMVVTYDSTGNILVENQVVTGSMGYPVALEMSPDGKVLIVSYLDMKNGALKSRVASYNFVEEGADKENHQVGIEEYEDSVMPEIFFMDAVTSVAVGDHSFAISKGSRIPEKKTEINLSGEIRSTFHTSRYIGFILLNEEKSGYELRLYNKSGKQVMNRAISGEFSNVYMEGNEIILYEGSRCSIYTNMGMPRFDGDLKDDILMMVPMEGINQYMMMSTDELRVIYLTG</sequence>
<dbReference type="SUPFAM" id="SSF82171">
    <property type="entry name" value="DPP6 N-terminal domain-like"/>
    <property type="match status" value="1"/>
</dbReference>
<gene>
    <name evidence="3" type="ORF">FMM80_12935</name>
</gene>
<keyword evidence="2" id="KW-0812">Transmembrane</keyword>
<dbReference type="RefSeq" id="WP_004074975.1">
    <property type="nucleotide sequence ID" value="NZ_CASCYM010000001.1"/>
</dbReference>